<dbReference type="EMBL" id="AZMM01001516">
    <property type="protein sequence ID" value="ETJ44484.1"/>
    <property type="molecule type" value="Genomic_DNA"/>
</dbReference>
<keyword evidence="1" id="KW-0812">Transmembrane</keyword>
<evidence type="ECO:0000259" key="2">
    <source>
        <dbReference type="Pfam" id="PF04355"/>
    </source>
</evidence>
<comment type="caution">
    <text evidence="3">The sequence shown here is derived from an EMBL/GenBank/DDBJ whole genome shotgun (WGS) entry which is preliminary data.</text>
</comment>
<name>W1YTH2_9ZZZZ</name>
<organism evidence="3">
    <name type="scientific">human gut metagenome</name>
    <dbReference type="NCBI Taxonomy" id="408170"/>
    <lineage>
        <taxon>unclassified sequences</taxon>
        <taxon>metagenomes</taxon>
        <taxon>organismal metagenomes</taxon>
    </lineage>
</organism>
<gene>
    <name evidence="3" type="ORF">Q604_UNBC01516G0002</name>
</gene>
<reference evidence="3" key="1">
    <citation type="submission" date="2013-12" db="EMBL/GenBank/DDBJ databases">
        <title>A Varibaculum cambriense genome reconstructed from a premature infant gut community with otherwise low bacterial novelty that shifts toward anaerobic metabolism during the third week of life.</title>
        <authorList>
            <person name="Brown C.T."/>
            <person name="Sharon I."/>
            <person name="Thomas B.C."/>
            <person name="Castelle C.J."/>
            <person name="Morowitz M.J."/>
            <person name="Banfield J.F."/>
        </authorList>
    </citation>
    <scope>NUCLEOTIDE SEQUENCE</scope>
</reference>
<protein>
    <recommendedName>
        <fullName evidence="2">Outer membrane protein assembly factor BamE domain-containing protein</fullName>
    </recommendedName>
</protein>
<evidence type="ECO:0000313" key="3">
    <source>
        <dbReference type="EMBL" id="ETJ44484.1"/>
    </source>
</evidence>
<dbReference type="GO" id="GO:0019867">
    <property type="term" value="C:outer membrane"/>
    <property type="evidence" value="ECO:0007669"/>
    <property type="project" value="InterPro"/>
</dbReference>
<dbReference type="InterPro" id="IPR007450">
    <property type="entry name" value="BamE_dom"/>
</dbReference>
<dbReference type="AlphaFoldDB" id="W1YTH2"/>
<feature type="transmembrane region" description="Helical" evidence="1">
    <location>
        <begin position="15"/>
        <end position="34"/>
    </location>
</feature>
<accession>W1YTH2</accession>
<evidence type="ECO:0000256" key="1">
    <source>
        <dbReference type="SAM" id="Phobius"/>
    </source>
</evidence>
<dbReference type="Pfam" id="PF04355">
    <property type="entry name" value="BamE"/>
    <property type="match status" value="1"/>
</dbReference>
<sequence length="254" mass="28332">MCCIFVYNGVVNMKLTLRLFIFMCFSIMCLFPTLTVKAAQMPLDLVIRASQKVAGDWYDASGNKVLSISNGYINGCRIVDGADFVGGYPGAGVFIIQEAQGRKAIHLEWLGNGEHRTLIMNKKNQLTNHLQKEHYESARGVHLGMTRQQVIDLLGAPSSSDVRGRETLKYMDLGLSVGLDHNMVTVITLTGKNAHFDKSGLGIDSSMIDYYNFYQFNRMPSELSKNTFQGVFPIGHGEYIFFDSNKVSLTVYSN</sequence>
<proteinExistence type="predicted"/>
<keyword evidence="1" id="KW-1133">Transmembrane helix</keyword>
<feature type="domain" description="Outer membrane protein assembly factor BamE" evidence="2">
    <location>
        <begin position="139"/>
        <end position="171"/>
    </location>
</feature>
<keyword evidence="1" id="KW-0472">Membrane</keyword>